<comment type="caution">
    <text evidence="5">The sequence shown here is derived from an EMBL/GenBank/DDBJ whole genome shotgun (WGS) entry which is preliminary data.</text>
</comment>
<dbReference type="Gene3D" id="3.40.50.720">
    <property type="entry name" value="NAD(P)-binding Rossmann-like Domain"/>
    <property type="match status" value="1"/>
</dbReference>
<dbReference type="SUPFAM" id="SSF48179">
    <property type="entry name" value="6-phosphogluconate dehydrogenase C-terminal domain-like"/>
    <property type="match status" value="1"/>
</dbReference>
<dbReference type="InterPro" id="IPR002204">
    <property type="entry name" value="3-OH-isobutyrate_DH-rel_CS"/>
</dbReference>
<keyword evidence="6" id="KW-1185">Reference proteome</keyword>
<feature type="domain" description="6-phosphogluconate dehydrogenase NADP-binding" evidence="3">
    <location>
        <begin position="2"/>
        <end position="159"/>
    </location>
</feature>
<dbReference type="InterPro" id="IPR013328">
    <property type="entry name" value="6PGD_dom2"/>
</dbReference>
<evidence type="ECO:0000256" key="1">
    <source>
        <dbReference type="ARBA" id="ARBA00023002"/>
    </source>
</evidence>
<dbReference type="Pfam" id="PF03446">
    <property type="entry name" value="NAD_binding_2"/>
    <property type="match status" value="1"/>
</dbReference>
<keyword evidence="1 5" id="KW-0560">Oxidoreductase</keyword>
<dbReference type="Pfam" id="PF14833">
    <property type="entry name" value="NAD_binding_11"/>
    <property type="match status" value="1"/>
</dbReference>
<feature type="domain" description="3-hydroxyisobutyrate dehydrogenase-like NAD-binding" evidence="4">
    <location>
        <begin position="168"/>
        <end position="283"/>
    </location>
</feature>
<dbReference type="InterPro" id="IPR006115">
    <property type="entry name" value="6PGDH_NADP-bd"/>
</dbReference>
<dbReference type="Gene3D" id="1.10.1040.10">
    <property type="entry name" value="N-(1-d-carboxylethyl)-l-norvaline Dehydrogenase, domain 2"/>
    <property type="match status" value="1"/>
</dbReference>
<keyword evidence="2" id="KW-0520">NAD</keyword>
<reference evidence="6" key="1">
    <citation type="journal article" date="2019" name="Int. J. Syst. Evol. Microbiol.">
        <title>The Global Catalogue of Microorganisms (GCM) 10K type strain sequencing project: providing services to taxonomists for standard genome sequencing and annotation.</title>
        <authorList>
            <consortium name="The Broad Institute Genomics Platform"/>
            <consortium name="The Broad Institute Genome Sequencing Center for Infectious Disease"/>
            <person name="Wu L."/>
            <person name="Ma J."/>
        </authorList>
    </citation>
    <scope>NUCLEOTIDE SEQUENCE [LARGE SCALE GENOMIC DNA]</scope>
    <source>
        <strain evidence="6">CCUG 58411</strain>
    </source>
</reference>
<dbReference type="InterPro" id="IPR029154">
    <property type="entry name" value="HIBADH-like_NADP-bd"/>
</dbReference>
<dbReference type="PROSITE" id="PS00895">
    <property type="entry name" value="3_HYDROXYISOBUT_DH"/>
    <property type="match status" value="1"/>
</dbReference>
<evidence type="ECO:0000313" key="6">
    <source>
        <dbReference type="Proteomes" id="UP001597206"/>
    </source>
</evidence>
<dbReference type="PANTHER" id="PTHR43580:SF2">
    <property type="entry name" value="CYTOKINE-LIKE NUCLEAR FACTOR N-PAC"/>
    <property type="match status" value="1"/>
</dbReference>
<proteinExistence type="predicted"/>
<dbReference type="Proteomes" id="UP001597206">
    <property type="component" value="Unassembled WGS sequence"/>
</dbReference>
<dbReference type="PANTHER" id="PTHR43580">
    <property type="entry name" value="OXIDOREDUCTASE GLYR1-RELATED"/>
    <property type="match status" value="1"/>
</dbReference>
<name>A0ABW3PAQ0_9PROT</name>
<organism evidence="5 6">
    <name type="scientific">Methylophilus flavus</name>
    <dbReference type="NCBI Taxonomy" id="640084"/>
    <lineage>
        <taxon>Bacteria</taxon>
        <taxon>Pseudomonadati</taxon>
        <taxon>Pseudomonadota</taxon>
        <taxon>Betaproteobacteria</taxon>
        <taxon>Nitrosomonadales</taxon>
        <taxon>Methylophilaceae</taxon>
        <taxon>Methylophilus</taxon>
    </lineage>
</organism>
<evidence type="ECO:0000259" key="4">
    <source>
        <dbReference type="Pfam" id="PF14833"/>
    </source>
</evidence>
<dbReference type="PIRSF" id="PIRSF000103">
    <property type="entry name" value="HIBADH"/>
    <property type="match status" value="1"/>
</dbReference>
<dbReference type="RefSeq" id="WP_379033015.1">
    <property type="nucleotide sequence ID" value="NZ_JBHTLN010000001.1"/>
</dbReference>
<evidence type="ECO:0000256" key="2">
    <source>
        <dbReference type="ARBA" id="ARBA00023027"/>
    </source>
</evidence>
<dbReference type="InterPro" id="IPR051265">
    <property type="entry name" value="HIBADH-related_NP60_sf"/>
</dbReference>
<dbReference type="InterPro" id="IPR015815">
    <property type="entry name" value="HIBADH-related"/>
</dbReference>
<evidence type="ECO:0000313" key="5">
    <source>
        <dbReference type="EMBL" id="MFD1122508.1"/>
    </source>
</evidence>
<evidence type="ECO:0000259" key="3">
    <source>
        <dbReference type="Pfam" id="PF03446"/>
    </source>
</evidence>
<dbReference type="SUPFAM" id="SSF51735">
    <property type="entry name" value="NAD(P)-binding Rossmann-fold domains"/>
    <property type="match status" value="1"/>
</dbReference>
<dbReference type="EMBL" id="JBHTLN010000001">
    <property type="protein sequence ID" value="MFD1122508.1"/>
    <property type="molecule type" value="Genomic_DNA"/>
</dbReference>
<dbReference type="GO" id="GO:0016491">
    <property type="term" value="F:oxidoreductase activity"/>
    <property type="evidence" value="ECO:0007669"/>
    <property type="project" value="UniProtKB-KW"/>
</dbReference>
<dbReference type="InterPro" id="IPR036291">
    <property type="entry name" value="NAD(P)-bd_dom_sf"/>
</dbReference>
<protein>
    <submittedName>
        <fullName evidence="5">NAD(P)-dependent oxidoreductase</fullName>
        <ecNumber evidence="5">1.1.-.-</ecNumber>
    </submittedName>
</protein>
<accession>A0ABW3PAQ0</accession>
<dbReference type="EC" id="1.1.-.-" evidence="5"/>
<dbReference type="InterPro" id="IPR008927">
    <property type="entry name" value="6-PGluconate_DH-like_C_sf"/>
</dbReference>
<sequence length="296" mass="31804">MRIAFLGLGRMGSGMATRLAQSGDHTLTVWNRTADKAQRFTELGASIAKDPIEAVRDAEVVITSLLDDQSVEALFHEGSEVLKALPPTAIHLCVTTISPDCANRLQDLHAANGSRYVSGPVIGRPDASAAGKLVQFLAGDTSAIKVVSPICHAFAEQVMPLSVRDAGVANSQKLCINFFVASLIEVMGECFTLGEKLGVPRQNLAFFLDKSLPLPGLKVYVERLFKRETDSTTGFTMTAGRKDLGLMLRAAAAVDCDIDIATIIAEKMDIAISQGMQNLDWSATQEITRQRAGLLN</sequence>
<gene>
    <name evidence="5" type="ORF">ACFQ2T_08345</name>
</gene>